<dbReference type="GO" id="GO:0008270">
    <property type="term" value="F:zinc ion binding"/>
    <property type="evidence" value="ECO:0007669"/>
    <property type="project" value="InterPro"/>
</dbReference>
<evidence type="ECO:0000313" key="9">
    <source>
        <dbReference type="Proteomes" id="UP000315215"/>
    </source>
</evidence>
<comment type="cofactor">
    <cofactor evidence="1">
        <name>Zn(2+)</name>
        <dbReference type="ChEBI" id="CHEBI:29105"/>
    </cofactor>
</comment>
<keyword evidence="4" id="KW-0238">DNA-binding</keyword>
<dbReference type="GO" id="GO:0008168">
    <property type="term" value="F:methyltransferase activity"/>
    <property type="evidence" value="ECO:0007669"/>
    <property type="project" value="UniProtKB-KW"/>
</dbReference>
<dbReference type="Gene3D" id="1.10.10.60">
    <property type="entry name" value="Homeodomain-like"/>
    <property type="match status" value="2"/>
</dbReference>
<evidence type="ECO:0000256" key="2">
    <source>
        <dbReference type="ARBA" id="ARBA00022603"/>
    </source>
</evidence>
<dbReference type="Pfam" id="PF12833">
    <property type="entry name" value="HTH_18"/>
    <property type="match status" value="1"/>
</dbReference>
<keyword evidence="5" id="KW-0010">Activator</keyword>
<dbReference type="PROSITE" id="PS01124">
    <property type="entry name" value="HTH_ARAC_FAMILY_2"/>
    <property type="match status" value="1"/>
</dbReference>
<keyword evidence="3" id="KW-0805">Transcription regulation</keyword>
<dbReference type="GO" id="GO:0003700">
    <property type="term" value="F:DNA-binding transcription factor activity"/>
    <property type="evidence" value="ECO:0007669"/>
    <property type="project" value="InterPro"/>
</dbReference>
<dbReference type="PANTHER" id="PTHR43280:SF2">
    <property type="entry name" value="HTH-TYPE TRANSCRIPTIONAL REGULATOR EXSA"/>
    <property type="match status" value="1"/>
</dbReference>
<evidence type="ECO:0000256" key="3">
    <source>
        <dbReference type="ARBA" id="ARBA00023015"/>
    </source>
</evidence>
<dbReference type="InterPro" id="IPR009057">
    <property type="entry name" value="Homeodomain-like_sf"/>
</dbReference>
<dbReference type="InterPro" id="IPR035451">
    <property type="entry name" value="Ada-like_dom_sf"/>
</dbReference>
<dbReference type="SMART" id="SM00342">
    <property type="entry name" value="HTH_ARAC"/>
    <property type="match status" value="1"/>
</dbReference>
<dbReference type="GO" id="GO:0032259">
    <property type="term" value="P:methylation"/>
    <property type="evidence" value="ECO:0007669"/>
    <property type="project" value="UniProtKB-KW"/>
</dbReference>
<dbReference type="GO" id="GO:0043565">
    <property type="term" value="F:sequence-specific DNA binding"/>
    <property type="evidence" value="ECO:0007669"/>
    <property type="project" value="InterPro"/>
</dbReference>
<sequence length="179" mass="21221">MWNIFLKGNRTYDGLFYVAVKTTKIYCRPSCKSRKPKKQNVAFYLNRKEVERAGYRACKRCQPEVDRSPQEKIVQQAVLYLMNHMNETVTLEKVAEHVGVSPFHLERIFKQEMCTTPRTYLEKMRIEKAIHLLEHTSKTNLDICYEVGFNSPSSFYKVFKKRVSLSPHAYRRMEINRSE</sequence>
<dbReference type="PANTHER" id="PTHR43280">
    <property type="entry name" value="ARAC-FAMILY TRANSCRIPTIONAL REGULATOR"/>
    <property type="match status" value="1"/>
</dbReference>
<evidence type="ECO:0000259" key="7">
    <source>
        <dbReference type="PROSITE" id="PS01124"/>
    </source>
</evidence>
<accession>A0A516KLJ1</accession>
<gene>
    <name evidence="8" type="ORF">FN924_17970</name>
</gene>
<dbReference type="PIRSF" id="PIRSF000408">
    <property type="entry name" value="Alkyltransferas_AdaA"/>
    <property type="match status" value="1"/>
</dbReference>
<dbReference type="InterPro" id="IPR004026">
    <property type="entry name" value="Ada_DNA_repair_Zn-bd"/>
</dbReference>
<dbReference type="KEGG" id="aqt:FN924_17970"/>
<dbReference type="SUPFAM" id="SSF57884">
    <property type="entry name" value="Ada DNA repair protein, N-terminal domain (N-Ada 10)"/>
    <property type="match status" value="1"/>
</dbReference>
<dbReference type="Pfam" id="PF02805">
    <property type="entry name" value="Ada_Zn_binding"/>
    <property type="match status" value="1"/>
</dbReference>
<keyword evidence="2 8" id="KW-0489">Methyltransferase</keyword>
<feature type="domain" description="HTH araC/xylS-type" evidence="7">
    <location>
        <begin position="75"/>
        <end position="173"/>
    </location>
</feature>
<protein>
    <submittedName>
        <fullName evidence="8">Methylphosphotriester-DNA--protein-cysteine methyltransferase family protein</fullName>
    </submittedName>
</protein>
<keyword evidence="9" id="KW-1185">Reference proteome</keyword>
<dbReference type="InterPro" id="IPR018060">
    <property type="entry name" value="HTH_AraC"/>
</dbReference>
<dbReference type="SUPFAM" id="SSF46689">
    <property type="entry name" value="Homeodomain-like"/>
    <property type="match status" value="2"/>
</dbReference>
<organism evidence="8 9">
    <name type="scientific">Radiobacillus deserti</name>
    <dbReference type="NCBI Taxonomy" id="2594883"/>
    <lineage>
        <taxon>Bacteria</taxon>
        <taxon>Bacillati</taxon>
        <taxon>Bacillota</taxon>
        <taxon>Bacilli</taxon>
        <taxon>Bacillales</taxon>
        <taxon>Bacillaceae</taxon>
        <taxon>Radiobacillus</taxon>
    </lineage>
</organism>
<keyword evidence="8" id="KW-0808">Transferase</keyword>
<dbReference type="InterPro" id="IPR016220">
    <property type="entry name" value="Me-P-triester_DNA_alkyl-Trfase"/>
</dbReference>
<dbReference type="AlphaFoldDB" id="A0A516KLJ1"/>
<evidence type="ECO:0000256" key="4">
    <source>
        <dbReference type="ARBA" id="ARBA00023125"/>
    </source>
</evidence>
<keyword evidence="6" id="KW-0804">Transcription</keyword>
<name>A0A516KLJ1_9BACI</name>
<dbReference type="Proteomes" id="UP000315215">
    <property type="component" value="Chromosome"/>
</dbReference>
<evidence type="ECO:0000256" key="1">
    <source>
        <dbReference type="ARBA" id="ARBA00001947"/>
    </source>
</evidence>
<proteinExistence type="predicted"/>
<evidence type="ECO:0000256" key="5">
    <source>
        <dbReference type="ARBA" id="ARBA00023159"/>
    </source>
</evidence>
<evidence type="ECO:0000313" key="8">
    <source>
        <dbReference type="EMBL" id="QDP42259.1"/>
    </source>
</evidence>
<dbReference type="Gene3D" id="3.40.10.10">
    <property type="entry name" value="DNA Methylphosphotriester Repair Domain"/>
    <property type="match status" value="1"/>
</dbReference>
<dbReference type="GO" id="GO:0006281">
    <property type="term" value="P:DNA repair"/>
    <property type="evidence" value="ECO:0007669"/>
    <property type="project" value="InterPro"/>
</dbReference>
<dbReference type="EMBL" id="CP041666">
    <property type="protein sequence ID" value="QDP42259.1"/>
    <property type="molecule type" value="Genomic_DNA"/>
</dbReference>
<evidence type="ECO:0000256" key="6">
    <source>
        <dbReference type="ARBA" id="ARBA00023163"/>
    </source>
</evidence>
<reference evidence="8 9" key="1">
    <citation type="submission" date="2019-07" db="EMBL/GenBank/DDBJ databases">
        <authorList>
            <person name="Li J."/>
        </authorList>
    </citation>
    <scope>NUCLEOTIDE SEQUENCE [LARGE SCALE GENOMIC DNA]</scope>
    <source>
        <strain evidence="8 9">TKL69</strain>
    </source>
</reference>
<dbReference type="OrthoDB" id="9802228at2"/>